<dbReference type="RefSeq" id="WP_097850018.1">
    <property type="nucleotide sequence ID" value="NZ_NUBH01000104.1"/>
</dbReference>
<dbReference type="GO" id="GO:0005886">
    <property type="term" value="C:plasma membrane"/>
    <property type="evidence" value="ECO:0007669"/>
    <property type="project" value="TreeGrafter"/>
</dbReference>
<dbReference type="InterPro" id="IPR007822">
    <property type="entry name" value="LANC-like"/>
</dbReference>
<sequence>MTLQHGTYLLERENTKNTFDEERYQKWVSKTGLNESTIDTLIQENNIELDNFKTILSNKEHPELTNSLEWITIVNKLINDDKYYNKDIKYLDKIENILFYACYVPFFNYSLEVISNKLRNIHEEKMSYLNIENLKKNIVSTVAERVCRLGLKVLITEVNMARAGDLLSGENEKERYHSFINEFLQDKEYIQSLFNSYPVMVRLMVETVHSTVDAMFEVIHHYTEDRNQLVELFGEDYNTLTSIDLGAGDTHQNGRTVAMLNFNNKGKLVYKPRSLKTDELFNDLLTWINKKGFKKPLQNLTVLSRDEYGYQEYITGSECNTSQEVENFYYRQGGYIALFYILNSTDFHHENIIADGEYPIFIDLETLFSNTIELNAKLTDTKSASIKLSLDIKDSVFQSLMLPAKFSDDPLIDYDLSGLGISGELEVEPSAVNALDNVYSDQIKMVKQKIKLQEFNNTPRIKQKKTNASEYAQEIINGFTDMYKLILNNRQEFILENGPLYAFKETFARQVFRPTEAYARFVEASIHPKYLKNGVDRESLFYYLWHGTNLQPKFSRITKYEIQDLLRADIPYFTFKVGSTSLFSADKIEIKDFFDKSSIDIIKEKLTRLSSTDHDRQVEFIKLSLSAIATNKHKTYTPYGFKEVEKNLLDTKNNHKDQFLNEAKKIGDEIVDRAIVGDDFKDALWFGLNLDSNEEFKLSPISTDLYNGSLGIVLFLGVLAKETNDEKYKKYAVAGLNHVEEKLAHTKLYSTSAFSGYSSISYVYAYLGEIWNDQKLIDKSREYITKIDSLLIENETMYDFIGGLSGSLLVLIRLYEKLNFTELKPICDLMAQKLFNQASHQIKTNTLLTGLAHGASGYAWPLLEYAYKMDQNHLLNDILAILDYENSKVNDNQDNWLDLRGGKSLEAPAFWCHGAGGIGISRLMMSQFIEDATINDDLQKSVNILMTKGFGTTHTLCHGDFGNLDFLLTYAQITKNNEYTEISREIGKYVLKQKEENGKWNFDQDGDVNIFGFMIGTSGIGFELLRLNNPDIPSVLSLDLP</sequence>
<keyword evidence="1" id="KW-0479">Metal-binding</keyword>
<dbReference type="CDD" id="cd04792">
    <property type="entry name" value="LanM-like"/>
    <property type="match status" value="1"/>
</dbReference>
<dbReference type="PANTHER" id="PTHR12736:SF7">
    <property type="entry name" value="LANC-LIKE PROTEIN 3"/>
    <property type="match status" value="1"/>
</dbReference>
<gene>
    <name evidence="3" type="ORF">CN613_05930</name>
</gene>
<dbReference type="NCBIfam" id="TIGR03897">
    <property type="entry name" value="lanti_2_LanM"/>
    <property type="match status" value="1"/>
</dbReference>
<feature type="binding site" evidence="1">
    <location>
        <position position="957"/>
    </location>
    <ligand>
        <name>Zn(2+)</name>
        <dbReference type="ChEBI" id="CHEBI:29105"/>
    </ligand>
</feature>
<dbReference type="Gene3D" id="1.50.10.10">
    <property type="match status" value="1"/>
</dbReference>
<evidence type="ECO:0000313" key="4">
    <source>
        <dbReference type="Proteomes" id="UP000219775"/>
    </source>
</evidence>
<dbReference type="GO" id="GO:0031179">
    <property type="term" value="P:peptide modification"/>
    <property type="evidence" value="ECO:0007669"/>
    <property type="project" value="InterPro"/>
</dbReference>
<dbReference type="EMBL" id="NUDP01000025">
    <property type="protein sequence ID" value="PEM71189.1"/>
    <property type="molecule type" value="Genomic_DNA"/>
</dbReference>
<dbReference type="GO" id="GO:0005975">
    <property type="term" value="P:carbohydrate metabolic process"/>
    <property type="evidence" value="ECO:0007669"/>
    <property type="project" value="InterPro"/>
</dbReference>
<dbReference type="Pfam" id="PF05147">
    <property type="entry name" value="LANC_like"/>
    <property type="match status" value="1"/>
</dbReference>
<feature type="binding site" evidence="1">
    <location>
        <position position="912"/>
    </location>
    <ligand>
        <name>Zn(2+)</name>
        <dbReference type="ChEBI" id="CHEBI:29105"/>
    </ligand>
</feature>
<evidence type="ECO:0000256" key="1">
    <source>
        <dbReference type="PIRSR" id="PIRSR607822-1"/>
    </source>
</evidence>
<dbReference type="InterPro" id="IPR017146">
    <property type="entry name" value="Lanti_2_LanM"/>
</dbReference>
<dbReference type="PANTHER" id="PTHR12736">
    <property type="entry name" value="LANC-LIKE PROTEIN"/>
    <property type="match status" value="1"/>
</dbReference>
<dbReference type="AlphaFoldDB" id="A0A2B6JV91"/>
<dbReference type="Proteomes" id="UP000219775">
    <property type="component" value="Unassembled WGS sequence"/>
</dbReference>
<comment type="caution">
    <text evidence="3">The sequence shown here is derived from an EMBL/GenBank/DDBJ whole genome shotgun (WGS) entry which is preliminary data.</text>
</comment>
<reference evidence="3 4" key="1">
    <citation type="submission" date="2017-09" db="EMBL/GenBank/DDBJ databases">
        <title>Large-scale bioinformatics analysis of Bacillus genomes uncovers conserved roles of natural products in bacterial physiology.</title>
        <authorList>
            <consortium name="Agbiome Team Llc"/>
            <person name="Bleich R.M."/>
            <person name="Grubbs K.J."/>
            <person name="Santa Maria K.C."/>
            <person name="Allen S.E."/>
            <person name="Farag S."/>
            <person name="Shank E.A."/>
            <person name="Bowers A."/>
        </authorList>
    </citation>
    <scope>NUCLEOTIDE SEQUENCE [LARGE SCALE GENOMIC DNA]</scope>
    <source>
        <strain evidence="3 4">AFS009893</strain>
    </source>
</reference>
<keyword evidence="1" id="KW-0862">Zinc</keyword>
<accession>A0A2B6JV91</accession>
<dbReference type="PIRSF" id="PIRSF037228">
    <property type="entry name" value="Lant_mod_RumM"/>
    <property type="match status" value="1"/>
</dbReference>
<proteinExistence type="predicted"/>
<evidence type="ECO:0000259" key="2">
    <source>
        <dbReference type="Pfam" id="PF13575"/>
    </source>
</evidence>
<dbReference type="InterPro" id="IPR025410">
    <property type="entry name" value="Lant_dehyd"/>
</dbReference>
<dbReference type="SMART" id="SM01260">
    <property type="entry name" value="LANC_like"/>
    <property type="match status" value="1"/>
</dbReference>
<dbReference type="GO" id="GO:0046872">
    <property type="term" value="F:metal ion binding"/>
    <property type="evidence" value="ECO:0007669"/>
    <property type="project" value="UniProtKB-KW"/>
</dbReference>
<dbReference type="PRINTS" id="PR01950">
    <property type="entry name" value="LANCSUPER"/>
</dbReference>
<feature type="binding site" evidence="1">
    <location>
        <position position="958"/>
    </location>
    <ligand>
        <name>Zn(2+)</name>
        <dbReference type="ChEBI" id="CHEBI:29105"/>
    </ligand>
</feature>
<organism evidence="3 4">
    <name type="scientific">Bacillus pseudomycoides</name>
    <dbReference type="NCBI Taxonomy" id="64104"/>
    <lineage>
        <taxon>Bacteria</taxon>
        <taxon>Bacillati</taxon>
        <taxon>Bacillota</taxon>
        <taxon>Bacilli</taxon>
        <taxon>Bacillales</taxon>
        <taxon>Bacillaceae</taxon>
        <taxon>Bacillus</taxon>
        <taxon>Bacillus cereus group</taxon>
    </lineage>
</organism>
<protein>
    <submittedName>
        <fullName evidence="3">Type 2 lantipeptide synthetase LanM</fullName>
    </submittedName>
</protein>
<evidence type="ECO:0000313" key="3">
    <source>
        <dbReference type="EMBL" id="PEM71189.1"/>
    </source>
</evidence>
<dbReference type="Pfam" id="PF13575">
    <property type="entry name" value="DUF4135"/>
    <property type="match status" value="1"/>
</dbReference>
<name>A0A2B6JV91_9BACI</name>
<dbReference type="InterPro" id="IPR012341">
    <property type="entry name" value="6hp_glycosidase-like_sf"/>
</dbReference>
<dbReference type="SUPFAM" id="SSF158745">
    <property type="entry name" value="LanC-like"/>
    <property type="match status" value="1"/>
</dbReference>
<feature type="domain" description="Lantibiotic biosynthesis protein dehydration" evidence="2">
    <location>
        <begin position="197"/>
        <end position="575"/>
    </location>
</feature>